<dbReference type="Proteomes" id="UP000287144">
    <property type="component" value="Unassembled WGS sequence"/>
</dbReference>
<dbReference type="STRING" id="1325735.A0A428S2A4"/>
<keyword evidence="4" id="KW-0560">Oxidoreductase</keyword>
<comment type="caution">
    <text evidence="6">The sequence shown here is derived from an EMBL/GenBank/DDBJ whole genome shotgun (WGS) entry which is preliminary data.</text>
</comment>
<dbReference type="GO" id="GO:0071949">
    <property type="term" value="F:FAD binding"/>
    <property type="evidence" value="ECO:0007669"/>
    <property type="project" value="InterPro"/>
</dbReference>
<dbReference type="InterPro" id="IPR050416">
    <property type="entry name" value="FAD-linked_Oxidoreductase"/>
</dbReference>
<dbReference type="GO" id="GO:0016491">
    <property type="term" value="F:oxidoreductase activity"/>
    <property type="evidence" value="ECO:0007669"/>
    <property type="project" value="UniProtKB-KW"/>
</dbReference>
<feature type="domain" description="FAD-binding PCMH-type" evidence="5">
    <location>
        <begin position="149"/>
        <end position="341"/>
    </location>
</feature>
<evidence type="ECO:0000256" key="1">
    <source>
        <dbReference type="ARBA" id="ARBA00005466"/>
    </source>
</evidence>
<keyword evidence="7" id="KW-1185">Reference proteome</keyword>
<dbReference type="PANTHER" id="PTHR42973:SF25">
    <property type="entry name" value="PHOSPHOMEVALONATE KINASE"/>
    <property type="match status" value="1"/>
</dbReference>
<sequence length="434" mass="47525">MATLDILKQNLRQKVSATASSTVQTLFGAQYYAGFQILRDTKWETYKDFIIPQLSSLIIRVANDNDILDYFSPFIAGFLMKDAELDRAIRVKWRKIYRTLGHCEEAQTVSFSTPNAMVTFNRHAATLQELAAQVPLLEGSKMVKNQQARLYNPASTFRPLEVQHIQRYVEWALKCRIGLTVIGGGHSGHCLWPNVIPIDISAFDQIHILAARREDNKVGSDAGPLVVTGAGCKTGDVVRKTLAAGLTIPLGARPSVGAGLWLQGGIGHLARLHGLACDAIIGAVVVSVYSGQVLCVGCVPKQHRPAGAMRPDNEADLLWAIKGAGPNFGIVVSVTFKTFAAPTYLVRNWRIPLRNGLEARLRLGDIAQLARKLARNCSTDAYLFWDNEQLHLGVTMFESAVTQFPCGIPTLVYTVLGPEDNSKIVDGVGLFETE</sequence>
<dbReference type="PROSITE" id="PS51387">
    <property type="entry name" value="FAD_PCMH"/>
    <property type="match status" value="1"/>
</dbReference>
<feature type="non-terminal residue" evidence="6">
    <location>
        <position position="434"/>
    </location>
</feature>
<keyword evidence="3" id="KW-0274">FAD</keyword>
<evidence type="ECO:0000259" key="5">
    <source>
        <dbReference type="PROSITE" id="PS51387"/>
    </source>
</evidence>
<proteinExistence type="inferred from homology"/>
<dbReference type="AlphaFoldDB" id="A0A428S2A4"/>
<gene>
    <name evidence="6" type="ORF">CEP52_016642</name>
</gene>
<evidence type="ECO:0000256" key="2">
    <source>
        <dbReference type="ARBA" id="ARBA00022630"/>
    </source>
</evidence>
<keyword evidence="2" id="KW-0285">Flavoprotein</keyword>
<dbReference type="InterPro" id="IPR016166">
    <property type="entry name" value="FAD-bd_PCMH"/>
</dbReference>
<evidence type="ECO:0000256" key="4">
    <source>
        <dbReference type="ARBA" id="ARBA00023002"/>
    </source>
</evidence>
<dbReference type="InterPro" id="IPR016169">
    <property type="entry name" value="FAD-bd_PCMH_sub2"/>
</dbReference>
<evidence type="ECO:0000256" key="3">
    <source>
        <dbReference type="ARBA" id="ARBA00022827"/>
    </source>
</evidence>
<dbReference type="SUPFAM" id="SSF56176">
    <property type="entry name" value="FAD-binding/transporter-associated domain-like"/>
    <property type="match status" value="1"/>
</dbReference>
<accession>A0A428S2A4</accession>
<evidence type="ECO:0000313" key="6">
    <source>
        <dbReference type="EMBL" id="RSL83726.1"/>
    </source>
</evidence>
<protein>
    <recommendedName>
        <fullName evidence="5">FAD-binding PCMH-type domain-containing protein</fullName>
    </recommendedName>
</protein>
<reference evidence="6 7" key="1">
    <citation type="submission" date="2017-06" db="EMBL/GenBank/DDBJ databases">
        <title>Comparative genomic analysis of Ambrosia Fusariam Clade fungi.</title>
        <authorList>
            <person name="Stajich J.E."/>
            <person name="Carrillo J."/>
            <person name="Kijimoto T."/>
            <person name="Eskalen A."/>
            <person name="O'Donnell K."/>
            <person name="Kasson M."/>
        </authorList>
    </citation>
    <scope>NUCLEOTIDE SEQUENCE [LARGE SCALE GENOMIC DNA]</scope>
    <source>
        <strain evidence="6 7">NRRL62579</strain>
    </source>
</reference>
<dbReference type="InterPro" id="IPR006094">
    <property type="entry name" value="Oxid_FAD_bind_N"/>
</dbReference>
<organism evidence="6 7">
    <name type="scientific">Fusarium oligoseptatum</name>
    <dbReference type="NCBI Taxonomy" id="2604345"/>
    <lineage>
        <taxon>Eukaryota</taxon>
        <taxon>Fungi</taxon>
        <taxon>Dikarya</taxon>
        <taxon>Ascomycota</taxon>
        <taxon>Pezizomycotina</taxon>
        <taxon>Sordariomycetes</taxon>
        <taxon>Hypocreomycetidae</taxon>
        <taxon>Hypocreales</taxon>
        <taxon>Nectriaceae</taxon>
        <taxon>Fusarium</taxon>
        <taxon>Fusarium solani species complex</taxon>
    </lineage>
</organism>
<dbReference type="PANTHER" id="PTHR42973">
    <property type="entry name" value="BINDING OXIDOREDUCTASE, PUTATIVE (AFU_ORTHOLOGUE AFUA_1G17690)-RELATED"/>
    <property type="match status" value="1"/>
</dbReference>
<dbReference type="InterPro" id="IPR036318">
    <property type="entry name" value="FAD-bd_PCMH-like_sf"/>
</dbReference>
<dbReference type="EMBL" id="NKCK01000370">
    <property type="protein sequence ID" value="RSL83726.1"/>
    <property type="molecule type" value="Genomic_DNA"/>
</dbReference>
<evidence type="ECO:0000313" key="7">
    <source>
        <dbReference type="Proteomes" id="UP000287144"/>
    </source>
</evidence>
<comment type="similarity">
    <text evidence="1">Belongs to the oxygen-dependent FAD-linked oxidoreductase family.</text>
</comment>
<dbReference type="Pfam" id="PF01565">
    <property type="entry name" value="FAD_binding_4"/>
    <property type="match status" value="1"/>
</dbReference>
<name>A0A428S2A4_9HYPO</name>
<dbReference type="Gene3D" id="3.30.465.10">
    <property type="match status" value="1"/>
</dbReference>